<feature type="compositionally biased region" description="Polar residues" evidence="1">
    <location>
        <begin position="36"/>
        <end position="51"/>
    </location>
</feature>
<sequence length="145" mass="16025">MQTHGSGSQITSSAQLQPRLSPVKTTEEEEKAGPASKTQTTLKGLSFQPESEQGKVKLTTWTQLESLTKEAKTVVKKSHAKLTPVNVFPAYLVILAVKPAEVVEESFGAYVPKPRLIHPVGWRDQSYINVMTNHSELQEELQISI</sequence>
<organism evidence="2 3">
    <name type="scientific">Cricetulus griseus</name>
    <name type="common">Chinese hamster</name>
    <name type="synonym">Cricetulus barabensis griseus</name>
    <dbReference type="NCBI Taxonomy" id="10029"/>
    <lineage>
        <taxon>Eukaryota</taxon>
        <taxon>Metazoa</taxon>
        <taxon>Chordata</taxon>
        <taxon>Craniata</taxon>
        <taxon>Vertebrata</taxon>
        <taxon>Euteleostomi</taxon>
        <taxon>Mammalia</taxon>
        <taxon>Eutheria</taxon>
        <taxon>Euarchontoglires</taxon>
        <taxon>Glires</taxon>
        <taxon>Rodentia</taxon>
        <taxon>Myomorpha</taxon>
        <taxon>Muroidea</taxon>
        <taxon>Cricetidae</taxon>
        <taxon>Cricetinae</taxon>
        <taxon>Cricetulus</taxon>
    </lineage>
</organism>
<reference evidence="3" key="1">
    <citation type="journal article" date="2013" name="Nat. Biotechnol.">
        <title>Chinese hamster genome sequenced from sorted chromosomes.</title>
        <authorList>
            <person name="Brinkrolf K."/>
            <person name="Rupp O."/>
            <person name="Laux H."/>
            <person name="Kollin F."/>
            <person name="Ernst W."/>
            <person name="Linke B."/>
            <person name="Kofler R."/>
            <person name="Romand S."/>
            <person name="Hesse F."/>
            <person name="Budach W.E."/>
            <person name="Galosy S."/>
            <person name="Muller D."/>
            <person name="Noll T."/>
            <person name="Wienberg J."/>
            <person name="Jostock T."/>
            <person name="Leonard M."/>
            <person name="Grillari J."/>
            <person name="Tauch A."/>
            <person name="Goesmann A."/>
            <person name="Helk B."/>
            <person name="Mott J.E."/>
            <person name="Puhler A."/>
            <person name="Borth N."/>
        </authorList>
    </citation>
    <scope>NUCLEOTIDE SEQUENCE [LARGE SCALE GENOMIC DNA]</scope>
    <source>
        <strain evidence="3">17A/GY</strain>
    </source>
</reference>
<dbReference type="AlphaFoldDB" id="A0A061IC34"/>
<gene>
    <name evidence="2" type="ORF">H671_2g7189</name>
</gene>
<name>A0A061IC34_CRIGR</name>
<evidence type="ECO:0000313" key="3">
    <source>
        <dbReference type="Proteomes" id="UP000030759"/>
    </source>
</evidence>
<keyword evidence="2" id="KW-0946">Virion</keyword>
<evidence type="ECO:0000256" key="1">
    <source>
        <dbReference type="SAM" id="MobiDB-lite"/>
    </source>
</evidence>
<keyword evidence="2" id="KW-0261">Viral envelope protein</keyword>
<feature type="compositionally biased region" description="Polar residues" evidence="1">
    <location>
        <begin position="1"/>
        <end position="18"/>
    </location>
</feature>
<protein>
    <submittedName>
        <fullName evidence="2">Putative Envelope glycoprotein gp70</fullName>
    </submittedName>
</protein>
<proteinExistence type="predicted"/>
<feature type="region of interest" description="Disordered" evidence="1">
    <location>
        <begin position="1"/>
        <end position="52"/>
    </location>
</feature>
<dbReference type="Proteomes" id="UP000030759">
    <property type="component" value="Unassembled WGS sequence"/>
</dbReference>
<evidence type="ECO:0000313" key="2">
    <source>
        <dbReference type="EMBL" id="ERE82790.1"/>
    </source>
</evidence>
<accession>A0A061IC34</accession>
<dbReference type="EMBL" id="KE669443">
    <property type="protein sequence ID" value="ERE82790.1"/>
    <property type="molecule type" value="Genomic_DNA"/>
</dbReference>